<dbReference type="Proteomes" id="UP000199203">
    <property type="component" value="Unassembled WGS sequence"/>
</dbReference>
<comment type="catalytic activity">
    <reaction evidence="6">
        <text>2 a quinone + NADH + H(+) = 2 a 1,4-benzosemiquinone + NAD(+)</text>
        <dbReference type="Rhea" id="RHEA:65952"/>
        <dbReference type="ChEBI" id="CHEBI:15378"/>
        <dbReference type="ChEBI" id="CHEBI:57540"/>
        <dbReference type="ChEBI" id="CHEBI:57945"/>
        <dbReference type="ChEBI" id="CHEBI:132124"/>
        <dbReference type="ChEBI" id="CHEBI:134225"/>
    </reaction>
</comment>
<dbReference type="Pfam" id="PF02525">
    <property type="entry name" value="Flavodoxin_2"/>
    <property type="match status" value="1"/>
</dbReference>
<gene>
    <name evidence="6" type="primary">azoR</name>
    <name evidence="8" type="ORF">SAMN05421825_3045</name>
</gene>
<evidence type="ECO:0000313" key="9">
    <source>
        <dbReference type="Proteomes" id="UP000199203"/>
    </source>
</evidence>
<dbReference type="GO" id="GO:0016655">
    <property type="term" value="F:oxidoreductase activity, acting on NAD(P)H, quinone or similar compound as acceptor"/>
    <property type="evidence" value="ECO:0007669"/>
    <property type="project" value="InterPro"/>
</dbReference>
<organism evidence="8 9">
    <name type="scientific">Epilithonimonas hungarica</name>
    <dbReference type="NCBI Taxonomy" id="454006"/>
    <lineage>
        <taxon>Bacteria</taxon>
        <taxon>Pseudomonadati</taxon>
        <taxon>Bacteroidota</taxon>
        <taxon>Flavobacteriia</taxon>
        <taxon>Flavobacteriales</taxon>
        <taxon>Weeksellaceae</taxon>
        <taxon>Chryseobacterium group</taxon>
        <taxon>Epilithonimonas</taxon>
    </lineage>
</organism>
<comment type="catalytic activity">
    <reaction evidence="5">
        <text>N,N-dimethyl-1,4-phenylenediamine + anthranilate + 2 NAD(+) = 2-(4-dimethylaminophenyl)diazenylbenzoate + 2 NADH + 2 H(+)</text>
        <dbReference type="Rhea" id="RHEA:55872"/>
        <dbReference type="ChEBI" id="CHEBI:15378"/>
        <dbReference type="ChEBI" id="CHEBI:15783"/>
        <dbReference type="ChEBI" id="CHEBI:16567"/>
        <dbReference type="ChEBI" id="CHEBI:57540"/>
        <dbReference type="ChEBI" id="CHEBI:57945"/>
        <dbReference type="ChEBI" id="CHEBI:71579"/>
        <dbReference type="EC" id="1.7.1.17"/>
    </reaction>
    <physiologicalReaction direction="right-to-left" evidence="5">
        <dbReference type="Rhea" id="RHEA:55874"/>
    </physiologicalReaction>
</comment>
<evidence type="ECO:0000256" key="1">
    <source>
        <dbReference type="ARBA" id="ARBA00022630"/>
    </source>
</evidence>
<dbReference type="GO" id="GO:0010181">
    <property type="term" value="F:FMN binding"/>
    <property type="evidence" value="ECO:0007669"/>
    <property type="project" value="UniProtKB-UniRule"/>
</dbReference>
<dbReference type="PANTHER" id="PTHR43741:SF2">
    <property type="entry name" value="FMN-DEPENDENT NADH:QUINONE OXIDOREDUCTASE"/>
    <property type="match status" value="1"/>
</dbReference>
<dbReference type="InterPro" id="IPR029039">
    <property type="entry name" value="Flavoprotein-like_sf"/>
</dbReference>
<dbReference type="AlphaFoldDB" id="A0A1G7SQ58"/>
<keyword evidence="3 6" id="KW-0560">Oxidoreductase</keyword>
<sequence length="206" mass="23280">MCKVLVINASARTERSLSRQLTEIFTANWMEKYPNDSIAYRNIGQEDIPHVTEKWIAAAFKPAELRGDEDEQVLKISNKLIAELKDADVVVLGTPMYNWSVPSVLKAYIDQILRVNETVLVNKMTPENPYTGLLSDKRAYLLMVRGNAGYDPGEFYEHMDFQTNYLKTVFSIIGIKDVEHVSANGIDIGSSSWGEAGEKIKKLIYN</sequence>
<dbReference type="HAMAP" id="MF_01216">
    <property type="entry name" value="Azoreductase_type1"/>
    <property type="match status" value="1"/>
</dbReference>
<reference evidence="9" key="1">
    <citation type="submission" date="2016-10" db="EMBL/GenBank/DDBJ databases">
        <authorList>
            <person name="Varghese N."/>
            <person name="Submissions S."/>
        </authorList>
    </citation>
    <scope>NUCLEOTIDE SEQUENCE [LARGE SCALE GENOMIC DNA]</scope>
    <source>
        <strain evidence="9">DSM 19684</strain>
    </source>
</reference>
<dbReference type="STRING" id="454006.SAMN05421825_3045"/>
<comment type="cofactor">
    <cofactor evidence="6">
        <name>FMN</name>
        <dbReference type="ChEBI" id="CHEBI:58210"/>
    </cofactor>
    <text evidence="6">Binds 1 FMN per subunit.</text>
</comment>
<dbReference type="SUPFAM" id="SSF52218">
    <property type="entry name" value="Flavoproteins"/>
    <property type="match status" value="1"/>
</dbReference>
<keyword evidence="9" id="KW-1185">Reference proteome</keyword>
<evidence type="ECO:0000256" key="3">
    <source>
        <dbReference type="ARBA" id="ARBA00023002"/>
    </source>
</evidence>
<keyword evidence="2 6" id="KW-0288">FMN</keyword>
<evidence type="ECO:0000259" key="7">
    <source>
        <dbReference type="Pfam" id="PF02525"/>
    </source>
</evidence>
<feature type="domain" description="Flavodoxin-like fold" evidence="7">
    <location>
        <begin position="3"/>
        <end position="191"/>
    </location>
</feature>
<comment type="subunit">
    <text evidence="6">Homodimer.</text>
</comment>
<dbReference type="InterPro" id="IPR003680">
    <property type="entry name" value="Flavodoxin_fold"/>
</dbReference>
<comment type="similarity">
    <text evidence="6">Belongs to the azoreductase type 1 family.</text>
</comment>
<dbReference type="InterPro" id="IPR023048">
    <property type="entry name" value="NADH:quinone_OxRdtase_FMN_depd"/>
</dbReference>
<accession>A0A1G7SQ58</accession>
<dbReference type="Gene3D" id="3.40.50.360">
    <property type="match status" value="1"/>
</dbReference>
<evidence type="ECO:0000313" key="8">
    <source>
        <dbReference type="EMBL" id="SDG25173.1"/>
    </source>
</evidence>
<dbReference type="InterPro" id="IPR050104">
    <property type="entry name" value="FMN-dep_NADH:Q_OxRdtase_AzoR1"/>
</dbReference>
<feature type="binding site" evidence="6">
    <location>
        <begin position="16"/>
        <end position="18"/>
    </location>
    <ligand>
        <name>FMN</name>
        <dbReference type="ChEBI" id="CHEBI:58210"/>
    </ligand>
</feature>
<dbReference type="OrthoDB" id="9805013at2"/>
<dbReference type="GO" id="GO:0009055">
    <property type="term" value="F:electron transfer activity"/>
    <property type="evidence" value="ECO:0007669"/>
    <property type="project" value="UniProtKB-UniRule"/>
</dbReference>
<feature type="binding site" evidence="6">
    <location>
        <position position="10"/>
    </location>
    <ligand>
        <name>FMN</name>
        <dbReference type="ChEBI" id="CHEBI:58210"/>
    </ligand>
</feature>
<dbReference type="EMBL" id="FNBH01000003">
    <property type="protein sequence ID" value="SDG25173.1"/>
    <property type="molecule type" value="Genomic_DNA"/>
</dbReference>
<comment type="function">
    <text evidence="6">Also exhibits azoreductase activity. Catalyzes the reductive cleavage of the azo bond in aromatic azo compounds to the corresponding amines.</text>
</comment>
<proteinExistence type="inferred from homology"/>
<dbReference type="EC" id="1.6.5.-" evidence="6"/>
<comment type="function">
    <text evidence="6">Quinone reductase that provides resistance to thiol-specific stress caused by electrophilic quinones.</text>
</comment>
<keyword evidence="4 6" id="KW-0520">NAD</keyword>
<protein>
    <recommendedName>
        <fullName evidence="6">FMN dependent NADH:quinone oxidoreductase</fullName>
        <ecNumber evidence="6">1.6.5.-</ecNumber>
    </recommendedName>
    <alternativeName>
        <fullName evidence="6">Azo-dye reductase</fullName>
    </alternativeName>
    <alternativeName>
        <fullName evidence="6">FMN-dependent NADH-azo compound oxidoreductase</fullName>
    </alternativeName>
    <alternativeName>
        <fullName evidence="6">FMN-dependent NADH-azoreductase</fullName>
        <ecNumber evidence="6">1.7.1.17</ecNumber>
    </alternativeName>
</protein>
<dbReference type="RefSeq" id="WP_089874250.1">
    <property type="nucleotide sequence ID" value="NZ_FNBH01000003.1"/>
</dbReference>
<comment type="caution">
    <text evidence="6">Lacks conserved residue(s) required for the propagation of feature annotation.</text>
</comment>
<name>A0A1G7SQ58_9FLAO</name>
<evidence type="ECO:0000256" key="2">
    <source>
        <dbReference type="ARBA" id="ARBA00022643"/>
    </source>
</evidence>
<keyword evidence="1 6" id="KW-0285">Flavoprotein</keyword>
<dbReference type="PANTHER" id="PTHR43741">
    <property type="entry name" value="FMN-DEPENDENT NADH-AZOREDUCTASE 1"/>
    <property type="match status" value="1"/>
</dbReference>
<evidence type="ECO:0000256" key="5">
    <source>
        <dbReference type="ARBA" id="ARBA00048542"/>
    </source>
</evidence>
<dbReference type="GO" id="GO:0016652">
    <property type="term" value="F:oxidoreductase activity, acting on NAD(P)H as acceptor"/>
    <property type="evidence" value="ECO:0007669"/>
    <property type="project" value="UniProtKB-UniRule"/>
</dbReference>
<evidence type="ECO:0000256" key="6">
    <source>
        <dbReference type="HAMAP-Rule" id="MF_01216"/>
    </source>
</evidence>
<evidence type="ECO:0000256" key="4">
    <source>
        <dbReference type="ARBA" id="ARBA00023027"/>
    </source>
</evidence>
<dbReference type="EC" id="1.7.1.17" evidence="6"/>